<dbReference type="InterPro" id="IPR029031">
    <property type="entry name" value="Gingipain_N_sf"/>
</dbReference>
<dbReference type="Gene3D" id="3.40.50.1460">
    <property type="match status" value="1"/>
</dbReference>
<dbReference type="GO" id="GO:0008234">
    <property type="term" value="F:cysteine-type peptidase activity"/>
    <property type="evidence" value="ECO:0007669"/>
    <property type="project" value="InterPro"/>
</dbReference>
<evidence type="ECO:0000313" key="3">
    <source>
        <dbReference type="EMBL" id="RKD19037.1"/>
    </source>
</evidence>
<evidence type="ECO:0000259" key="2">
    <source>
        <dbReference type="Pfam" id="PF01364"/>
    </source>
</evidence>
<keyword evidence="4" id="KW-1185">Reference proteome</keyword>
<dbReference type="Gene3D" id="3.40.50.10390">
    <property type="entry name" value="Gingipain r, domain 1"/>
    <property type="match status" value="1"/>
</dbReference>
<dbReference type="SUPFAM" id="SSF52129">
    <property type="entry name" value="Caspase-like"/>
    <property type="match status" value="1"/>
</dbReference>
<dbReference type="InterPro" id="IPR029030">
    <property type="entry name" value="Caspase-like_dom_sf"/>
</dbReference>
<evidence type="ECO:0000313" key="4">
    <source>
        <dbReference type="Proteomes" id="UP000283433"/>
    </source>
</evidence>
<dbReference type="GO" id="GO:0006508">
    <property type="term" value="P:proteolysis"/>
    <property type="evidence" value="ECO:0007669"/>
    <property type="project" value="InterPro"/>
</dbReference>
<evidence type="ECO:0000256" key="1">
    <source>
        <dbReference type="ARBA" id="ARBA00022729"/>
    </source>
</evidence>
<dbReference type="Proteomes" id="UP000283433">
    <property type="component" value="Unassembled WGS sequence"/>
</dbReference>
<dbReference type="RefSeq" id="WP_120180684.1">
    <property type="nucleotide sequence ID" value="NZ_MBTA01000003.1"/>
</dbReference>
<dbReference type="CDD" id="cd02258">
    <property type="entry name" value="Peptidase_C25_N"/>
    <property type="match status" value="1"/>
</dbReference>
<name>A0A419SA09_9SPHI</name>
<proteinExistence type="predicted"/>
<gene>
    <name evidence="3" type="ORF">BCY91_14270</name>
</gene>
<dbReference type="EMBL" id="MBTA01000003">
    <property type="protein sequence ID" value="RKD19037.1"/>
    <property type="molecule type" value="Genomic_DNA"/>
</dbReference>
<dbReference type="NCBIfam" id="NF033707">
    <property type="entry name" value="T9SS_sortase"/>
    <property type="match status" value="1"/>
</dbReference>
<protein>
    <recommendedName>
        <fullName evidence="2">Gingipain domain-containing protein</fullName>
    </recommendedName>
</protein>
<dbReference type="OrthoDB" id="9809780at2"/>
<organism evidence="3 4">
    <name type="scientific">Pelobium manganitolerans</name>
    <dbReference type="NCBI Taxonomy" id="1842495"/>
    <lineage>
        <taxon>Bacteria</taxon>
        <taxon>Pseudomonadati</taxon>
        <taxon>Bacteroidota</taxon>
        <taxon>Sphingobacteriia</taxon>
        <taxon>Sphingobacteriales</taxon>
        <taxon>Sphingobacteriaceae</taxon>
        <taxon>Pelobium</taxon>
    </lineage>
</organism>
<sequence length="1275" mass="141631">MKNIVYKLFSPILFFLALYSPLFAQNPLNHYQLQWPSDTLRFFSHNKLTKNTFFPRYDFAVFGSVPSVYLKIPVNKADQQVEVQVGKQSRAVLPAGFTDGDKIKSDLQINYHTVIEHGQNYLLLSFLPVIKNPDGTYQKVEEFSLTMNAVSVRGAGSNVANAQPANSVLANGRWYKIAVAAKGIYKLDYNFLKKLGLDVSNLDPRKLRLYGNGGYQLPQANSQSRPNDLQENAMFAVGEADGRLDTDDYFLFYYPGNTEWKQNAQGLFEHQQNVYSDSAYYFLSADLGSAKRMLNNQTSGTVPQITSNSFDDYQLYEKDLYSAITSNLKSGRNWYGEDFEFTNSRDFNFNLPGLIVGEPLWVKTRMAIRANVSSFARVKLNNQNLYNLTANAVPLNFESDYAQAVSQTANISAPANPNLSLNISYDKSSSMANAWLDFVELNCRRQFFPINGFLQFRDKNTVGQGLVQFNLGAQNMDLQVWDVTDMYHARAVQVQKTANESHFIADAGMLKEYVAFLPSAFQTPAALGALPNQNLHALTPADFLIISAPEFLSEARRLAQYRKNTQGLSYHVVSSEQVYNEFSSGKRDASAIRDFVKMFYDRASANTALQPKYLLLFGKGSFDNRMLQFKQNNLLVTYQSKNSLSPTASYTSDDYFALLDDNEGDFSEDYNANPGLLDIAVGRIPAKNATEAKAVVDKLIAYEASASLGAWRNSITLVADDEDNNLHLNQAEANATLVAQNKNYNISKIYFDAYPQEIGAGGTTNPQAKEALNQEIADGTLLVNYTGHGGEGGWAQEKVLTIDDIENWQNKNKLPLIFTATCSFSRWDDPELVSAGELALLKPEGGVPSIFSTTRIVYSSYNFDLNQSFLKALLQDIPNGRLRFGDVFRAAKNNNIGGLNINSRNFTLLGDPTALFPIPQLGVHSTTLPDTLKAGEKVTVKGVVTKADGSTASSFNGVLYPILFDKASTIRTLGQDAGLNGSYPQAFEVQQNVLYKGKASVVNGSFSFDFLVPRDINLSVGKGKISYYAGNELSDASGFSEIKVGGSSANSSNDKIGPTIKLYFNDQNFVSGGITSPNAVLLVKLFDESGINTTGIGIGHDVVATLSSTDMPEKSIVLNNYYQADVDSYQSGEIKYPFENLLPGRYTLKLKAWDVFNNSAEELIDFEVKHQEKLSLAHVLNYPNPFVNRTSFQFEHNYPNEELEVQVNIKTVTGKLVKTINQQIYSTGNRVNNIFWDAKDDFGEKIARGIYVYELKVRCISNGAVAKKTEKLLIL</sequence>
<accession>A0A419SA09</accession>
<dbReference type="Gene3D" id="2.60.40.4070">
    <property type="match status" value="1"/>
</dbReference>
<reference evidence="3 4" key="1">
    <citation type="submission" date="2016-07" db="EMBL/GenBank/DDBJ databases">
        <title>Genome of Pelobium manganitolerans.</title>
        <authorList>
            <person name="Wu S."/>
            <person name="Wang G."/>
        </authorList>
    </citation>
    <scope>NUCLEOTIDE SEQUENCE [LARGE SCALE GENOMIC DNA]</scope>
    <source>
        <strain evidence="3 4">YS-25</strain>
    </source>
</reference>
<feature type="domain" description="Gingipain" evidence="2">
    <location>
        <begin position="543"/>
        <end position="913"/>
    </location>
</feature>
<dbReference type="AlphaFoldDB" id="A0A419SA09"/>
<comment type="caution">
    <text evidence="3">The sequence shown here is derived from an EMBL/GenBank/DDBJ whole genome shotgun (WGS) entry which is preliminary data.</text>
</comment>
<dbReference type="InterPro" id="IPR001769">
    <property type="entry name" value="Gingipain"/>
</dbReference>
<keyword evidence="1" id="KW-0732">Signal</keyword>
<dbReference type="Pfam" id="PF01364">
    <property type="entry name" value="Peptidase_C25"/>
    <property type="match status" value="1"/>
</dbReference>